<gene>
    <name evidence="4" type="ORF">F2Q69_00004246</name>
</gene>
<dbReference type="GO" id="GO:0005840">
    <property type="term" value="C:ribosome"/>
    <property type="evidence" value="ECO:0007669"/>
    <property type="project" value="UniProtKB-KW"/>
</dbReference>
<dbReference type="EMBL" id="QGKX02001521">
    <property type="protein sequence ID" value="KAF3507289.1"/>
    <property type="molecule type" value="Genomic_DNA"/>
</dbReference>
<name>A0A8S9NUR0_BRACR</name>
<evidence type="ECO:0000256" key="1">
    <source>
        <dbReference type="ARBA" id="ARBA00009312"/>
    </source>
</evidence>
<evidence type="ECO:0000313" key="5">
    <source>
        <dbReference type="Proteomes" id="UP000712600"/>
    </source>
</evidence>
<accession>A0A8S9NUR0</accession>
<sequence>MGTKDARVDVMLNKQIWSRYREAKDRGPKRASKIRKLFNRTKDDDVRKNVDIYLRKITNKKGQEVSKAPKIQGSPRLTLCTTSFLPPDSRSSVAETGEIKGHYLNATAGT</sequence>
<dbReference type="AlphaFoldDB" id="A0A8S9NUR0"/>
<evidence type="ECO:0000313" key="4">
    <source>
        <dbReference type="EMBL" id="KAF3507289.1"/>
    </source>
</evidence>
<protein>
    <submittedName>
        <fullName evidence="4">Uncharacterized protein</fullName>
    </submittedName>
</protein>
<comment type="similarity">
    <text evidence="1">Belongs to the eukaryotic ribosomal protein eS6 family.</text>
</comment>
<dbReference type="InterPro" id="IPR001377">
    <property type="entry name" value="Ribosomal_eS6"/>
</dbReference>
<dbReference type="PANTHER" id="PTHR11502">
    <property type="entry name" value="40S RIBOSOMAL PROTEIN S6"/>
    <property type="match status" value="1"/>
</dbReference>
<dbReference type="GO" id="GO:0003735">
    <property type="term" value="F:structural constituent of ribosome"/>
    <property type="evidence" value="ECO:0007669"/>
    <property type="project" value="InterPro"/>
</dbReference>
<organism evidence="4 5">
    <name type="scientific">Brassica cretica</name>
    <name type="common">Mustard</name>
    <dbReference type="NCBI Taxonomy" id="69181"/>
    <lineage>
        <taxon>Eukaryota</taxon>
        <taxon>Viridiplantae</taxon>
        <taxon>Streptophyta</taxon>
        <taxon>Embryophyta</taxon>
        <taxon>Tracheophyta</taxon>
        <taxon>Spermatophyta</taxon>
        <taxon>Magnoliopsida</taxon>
        <taxon>eudicotyledons</taxon>
        <taxon>Gunneridae</taxon>
        <taxon>Pentapetalae</taxon>
        <taxon>rosids</taxon>
        <taxon>malvids</taxon>
        <taxon>Brassicales</taxon>
        <taxon>Brassicaceae</taxon>
        <taxon>Brassiceae</taxon>
        <taxon>Brassica</taxon>
    </lineage>
</organism>
<evidence type="ECO:0000256" key="2">
    <source>
        <dbReference type="ARBA" id="ARBA00022980"/>
    </source>
</evidence>
<evidence type="ECO:0000256" key="3">
    <source>
        <dbReference type="ARBA" id="ARBA00023274"/>
    </source>
</evidence>
<dbReference type="GO" id="GO:0006412">
    <property type="term" value="P:translation"/>
    <property type="evidence" value="ECO:0007669"/>
    <property type="project" value="InterPro"/>
</dbReference>
<dbReference type="Proteomes" id="UP000712600">
    <property type="component" value="Unassembled WGS sequence"/>
</dbReference>
<comment type="caution">
    <text evidence="4">The sequence shown here is derived from an EMBL/GenBank/DDBJ whole genome shotgun (WGS) entry which is preliminary data.</text>
</comment>
<keyword evidence="3" id="KW-0687">Ribonucleoprotein</keyword>
<keyword evidence="2" id="KW-0689">Ribosomal protein</keyword>
<reference evidence="4" key="1">
    <citation type="submission" date="2019-12" db="EMBL/GenBank/DDBJ databases">
        <title>Genome sequencing and annotation of Brassica cretica.</title>
        <authorList>
            <person name="Studholme D.J."/>
            <person name="Sarris P."/>
        </authorList>
    </citation>
    <scope>NUCLEOTIDE SEQUENCE</scope>
    <source>
        <strain evidence="4">PFS-109/04</strain>
        <tissue evidence="4">Leaf</tissue>
    </source>
</reference>
<dbReference type="GO" id="GO:1990904">
    <property type="term" value="C:ribonucleoprotein complex"/>
    <property type="evidence" value="ECO:0007669"/>
    <property type="project" value="UniProtKB-KW"/>
</dbReference>
<proteinExistence type="inferred from homology"/>
<dbReference type="Gene3D" id="1.20.5.2650">
    <property type="match status" value="1"/>
</dbReference>